<evidence type="ECO:0000313" key="3">
    <source>
        <dbReference type="Proteomes" id="UP000240572"/>
    </source>
</evidence>
<accession>A0A2P8DDC9</accession>
<dbReference type="EMBL" id="PYGD01000001">
    <property type="protein sequence ID" value="PSK95233.1"/>
    <property type="molecule type" value="Genomic_DNA"/>
</dbReference>
<feature type="transmembrane region" description="Helical" evidence="1">
    <location>
        <begin position="42"/>
        <end position="63"/>
    </location>
</feature>
<dbReference type="OrthoDB" id="594406at2"/>
<dbReference type="Proteomes" id="UP000240572">
    <property type="component" value="Unassembled WGS sequence"/>
</dbReference>
<keyword evidence="3" id="KW-1185">Reference proteome</keyword>
<reference evidence="2 3" key="1">
    <citation type="submission" date="2018-03" db="EMBL/GenBank/DDBJ databases">
        <title>Genomic Encyclopedia of Type Strains, Phase III (KMG-III): the genomes of soil and plant-associated and newly described type strains.</title>
        <authorList>
            <person name="Whitman W."/>
        </authorList>
    </citation>
    <scope>NUCLEOTIDE SEQUENCE [LARGE SCALE GENOMIC DNA]</scope>
    <source>
        <strain evidence="2 3">CGMCC 1.12700</strain>
    </source>
</reference>
<name>A0A2P8DDC9_9BACT</name>
<keyword evidence="1" id="KW-0472">Membrane</keyword>
<organism evidence="2 3">
    <name type="scientific">Taibaiella chishuiensis</name>
    <dbReference type="NCBI Taxonomy" id="1434707"/>
    <lineage>
        <taxon>Bacteria</taxon>
        <taxon>Pseudomonadati</taxon>
        <taxon>Bacteroidota</taxon>
        <taxon>Chitinophagia</taxon>
        <taxon>Chitinophagales</taxon>
        <taxon>Chitinophagaceae</taxon>
        <taxon>Taibaiella</taxon>
    </lineage>
</organism>
<protein>
    <submittedName>
        <fullName evidence="2">Uncharacterized protein DUF4407</fullName>
    </submittedName>
</protein>
<dbReference type="Pfam" id="PF14362">
    <property type="entry name" value="DUF4407"/>
    <property type="match status" value="1"/>
</dbReference>
<feature type="transmembrane region" description="Helical" evidence="1">
    <location>
        <begin position="70"/>
        <end position="93"/>
    </location>
</feature>
<sequence length="466" mass="52693">MTESTRSGHQPYTQLQYFFWLFSGAEISILKDCPTDYNRQAGVGFTIFMTTVFAMLAGGYAGWYFSQSPFVTIVFAMVWGLLIFSIDRTLVITLKKDPDNPKQNFWFQFGGRAVLGGLIAFVISIPLELLIFRDKIEEQKMIDKEATVLEYRSLMRSSKGIDTDQGLGTQATDAANKARENAGDCGTDPEYSNLENQRKALFSDWRAKGIRKDEVVRKYRALFNSGQPNTAAAYRGSAAYQGAIGNFNKINTEYQDVIARQNARCAAYIAEQKKIEIEQQTSAAELTKKIIEKSKIADQMANTLDSLQKESFIRDYIALENAAKLKVTYVADSIQTKGPPAEKIYIKKTKYANEGMLFFLWLLRLLFFTIEILPTLAKIATPAGAYDTAIKKREEDYALELDEKTTDYLAKQKEIRDKVHEHELLLLKDKSKVERTLQKDILGKAAEAQNAVALRAIEAFKERHLA</sequence>
<evidence type="ECO:0000256" key="1">
    <source>
        <dbReference type="SAM" id="Phobius"/>
    </source>
</evidence>
<dbReference type="RefSeq" id="WP_106521897.1">
    <property type="nucleotide sequence ID" value="NZ_PYGD01000001.1"/>
</dbReference>
<evidence type="ECO:0000313" key="2">
    <source>
        <dbReference type="EMBL" id="PSK95233.1"/>
    </source>
</evidence>
<proteinExistence type="predicted"/>
<dbReference type="AlphaFoldDB" id="A0A2P8DDC9"/>
<gene>
    <name evidence="2" type="ORF">B0I18_1011399</name>
</gene>
<comment type="caution">
    <text evidence="2">The sequence shown here is derived from an EMBL/GenBank/DDBJ whole genome shotgun (WGS) entry which is preliminary data.</text>
</comment>
<keyword evidence="1" id="KW-0812">Transmembrane</keyword>
<feature type="transmembrane region" description="Helical" evidence="1">
    <location>
        <begin position="113"/>
        <end position="132"/>
    </location>
</feature>
<dbReference type="InterPro" id="IPR025519">
    <property type="entry name" value="DUF4407"/>
</dbReference>
<keyword evidence="1" id="KW-1133">Transmembrane helix</keyword>